<dbReference type="GO" id="GO:0016787">
    <property type="term" value="F:hydrolase activity"/>
    <property type="evidence" value="ECO:0007669"/>
    <property type="project" value="UniProtKB-KW"/>
</dbReference>
<dbReference type="OrthoDB" id="9802050at2"/>
<accession>A0A5M8QP60</accession>
<keyword evidence="1" id="KW-0378">Hydrolase</keyword>
<dbReference type="EMBL" id="VOIR01000011">
    <property type="protein sequence ID" value="KAA6435952.1"/>
    <property type="molecule type" value="Genomic_DNA"/>
</dbReference>
<gene>
    <name evidence="1" type="ORF">FQ330_00515</name>
</gene>
<evidence type="ECO:0000313" key="1">
    <source>
        <dbReference type="EMBL" id="KAA6435952.1"/>
    </source>
</evidence>
<dbReference type="Proteomes" id="UP000323221">
    <property type="component" value="Unassembled WGS sequence"/>
</dbReference>
<name>A0A5M8QP60_9MICO</name>
<proteinExistence type="predicted"/>
<sequence length="274" mass="29951">MSAGGTIGVGGARELAPTIVDATDRSPVILHAPHGSMRIPPAFRGHFVIDDAALERELLALTDHGVDRMVRRALESCDASAVIAGVSRLVVDVERFPGDEEEMNAVGMGVLYTHGAWRERIREVPDEARAELMGHFECYSFGIGQLVDRALEQHGRAVIVDVHSYASRPLPYELHAGDQRPPLCVGHDERHMTHSLLGHVRDAFRDLEQVDNEPFAGSYVPLKHFGLDSRVQSVMLELRRDHYMDEGNGRLDRAAVDALGDAIAQLAEAVAASG</sequence>
<protein>
    <submittedName>
        <fullName evidence="1">N-formylglutamate amidohydrolase</fullName>
    </submittedName>
</protein>
<keyword evidence="2" id="KW-1185">Reference proteome</keyword>
<dbReference type="Pfam" id="PF05013">
    <property type="entry name" value="FGase"/>
    <property type="match status" value="1"/>
</dbReference>
<dbReference type="InterPro" id="IPR007709">
    <property type="entry name" value="N-FG_amidohydro"/>
</dbReference>
<dbReference type="AlphaFoldDB" id="A0A5M8QP60"/>
<evidence type="ECO:0000313" key="2">
    <source>
        <dbReference type="Proteomes" id="UP000323221"/>
    </source>
</evidence>
<dbReference type="Gene3D" id="3.40.630.40">
    <property type="entry name" value="Zn-dependent exopeptidases"/>
    <property type="match status" value="1"/>
</dbReference>
<reference evidence="1 2" key="1">
    <citation type="submission" date="2019-08" db="EMBL/GenBank/DDBJ databases">
        <title>Agrococcus lahaulensis sp. nov., isolated from a cold desert of the Indian Himalayas.</title>
        <authorList>
            <person name="Qu J.H."/>
        </authorList>
    </citation>
    <scope>NUCLEOTIDE SEQUENCE [LARGE SCALE GENOMIC DNA]</scope>
    <source>
        <strain evidence="1 2">NS18</strain>
    </source>
</reference>
<organism evidence="1 2">
    <name type="scientific">Agrococcus sediminis</name>
    <dbReference type="NCBI Taxonomy" id="2599924"/>
    <lineage>
        <taxon>Bacteria</taxon>
        <taxon>Bacillati</taxon>
        <taxon>Actinomycetota</taxon>
        <taxon>Actinomycetes</taxon>
        <taxon>Micrococcales</taxon>
        <taxon>Microbacteriaceae</taxon>
        <taxon>Agrococcus</taxon>
    </lineage>
</organism>
<comment type="caution">
    <text evidence="1">The sequence shown here is derived from an EMBL/GenBank/DDBJ whole genome shotgun (WGS) entry which is preliminary data.</text>
</comment>
<dbReference type="SUPFAM" id="SSF53187">
    <property type="entry name" value="Zn-dependent exopeptidases"/>
    <property type="match status" value="1"/>
</dbReference>